<gene>
    <name evidence="2" type="ORF">CHARACLAT_007401</name>
</gene>
<dbReference type="EMBL" id="JAHUTJ010033197">
    <property type="protein sequence ID" value="MED6276881.1"/>
    <property type="molecule type" value="Genomic_DNA"/>
</dbReference>
<organism evidence="2 3">
    <name type="scientific">Characodon lateralis</name>
    <dbReference type="NCBI Taxonomy" id="208331"/>
    <lineage>
        <taxon>Eukaryota</taxon>
        <taxon>Metazoa</taxon>
        <taxon>Chordata</taxon>
        <taxon>Craniata</taxon>
        <taxon>Vertebrata</taxon>
        <taxon>Euteleostomi</taxon>
        <taxon>Actinopterygii</taxon>
        <taxon>Neopterygii</taxon>
        <taxon>Teleostei</taxon>
        <taxon>Neoteleostei</taxon>
        <taxon>Acanthomorphata</taxon>
        <taxon>Ovalentaria</taxon>
        <taxon>Atherinomorphae</taxon>
        <taxon>Cyprinodontiformes</taxon>
        <taxon>Goodeidae</taxon>
        <taxon>Characodon</taxon>
    </lineage>
</organism>
<name>A0ABU7DPS0_9TELE</name>
<keyword evidence="3" id="KW-1185">Reference proteome</keyword>
<evidence type="ECO:0000313" key="2">
    <source>
        <dbReference type="EMBL" id="MED6276881.1"/>
    </source>
</evidence>
<accession>A0ABU7DPS0</accession>
<feature type="region of interest" description="Disordered" evidence="1">
    <location>
        <begin position="1"/>
        <end position="21"/>
    </location>
</feature>
<dbReference type="Proteomes" id="UP001352852">
    <property type="component" value="Unassembled WGS sequence"/>
</dbReference>
<protein>
    <submittedName>
        <fullName evidence="2">Uncharacterized protein</fullName>
    </submittedName>
</protein>
<evidence type="ECO:0000313" key="3">
    <source>
        <dbReference type="Proteomes" id="UP001352852"/>
    </source>
</evidence>
<evidence type="ECO:0000256" key="1">
    <source>
        <dbReference type="SAM" id="MobiDB-lite"/>
    </source>
</evidence>
<sequence length="92" mass="10587">MYTATKKKKWKATSSSESRGEELLHTPASALYDAERAKPRRLFSYLAAQIQRGVKWLTTDVWEITRSSSLPPSLPPPFPPPLHLLLLQQQRW</sequence>
<comment type="caution">
    <text evidence="2">The sequence shown here is derived from an EMBL/GenBank/DDBJ whole genome shotgun (WGS) entry which is preliminary data.</text>
</comment>
<proteinExistence type="predicted"/>
<feature type="compositionally biased region" description="Basic residues" evidence="1">
    <location>
        <begin position="1"/>
        <end position="11"/>
    </location>
</feature>
<reference evidence="2 3" key="1">
    <citation type="submission" date="2021-06" db="EMBL/GenBank/DDBJ databases">
        <authorList>
            <person name="Palmer J.M."/>
        </authorList>
    </citation>
    <scope>NUCLEOTIDE SEQUENCE [LARGE SCALE GENOMIC DNA]</scope>
    <source>
        <strain evidence="2 3">CL_MEX2019</strain>
        <tissue evidence="2">Muscle</tissue>
    </source>
</reference>